<name>A0ABS4EC94_9FIRM</name>
<comment type="caution">
    <text evidence="2">The sequence shown here is derived from an EMBL/GenBank/DDBJ whole genome shotgun (WGS) entry which is preliminary data.</text>
</comment>
<feature type="transmembrane region" description="Helical" evidence="1">
    <location>
        <begin position="67"/>
        <end position="87"/>
    </location>
</feature>
<keyword evidence="1" id="KW-0472">Membrane</keyword>
<feature type="transmembrane region" description="Helical" evidence="1">
    <location>
        <begin position="6"/>
        <end position="23"/>
    </location>
</feature>
<evidence type="ECO:0000256" key="1">
    <source>
        <dbReference type="SAM" id="Phobius"/>
    </source>
</evidence>
<accession>A0ABS4EC94</accession>
<gene>
    <name evidence="2" type="ORF">J2Z43_001939</name>
</gene>
<sequence length="93" mass="10421">MVGIIIGIVGMLFISLGIIFFFIELKLNLPLFYGTGENTVQQNGLPILLTGIALVFFRNGIVQIDSIVAYGIFITIELIVIVLYFIIRNRMKI</sequence>
<keyword evidence="2" id="KW-0645">Protease</keyword>
<dbReference type="Proteomes" id="UP000767291">
    <property type="component" value="Unassembled WGS sequence"/>
</dbReference>
<protein>
    <submittedName>
        <fullName evidence="2">Membrane-bound ClpP family serine protease</fullName>
    </submittedName>
</protein>
<keyword evidence="3" id="KW-1185">Reference proteome</keyword>
<keyword evidence="1" id="KW-1133">Transmembrane helix</keyword>
<dbReference type="GO" id="GO:0006508">
    <property type="term" value="P:proteolysis"/>
    <property type="evidence" value="ECO:0007669"/>
    <property type="project" value="UniProtKB-KW"/>
</dbReference>
<proteinExistence type="predicted"/>
<organism evidence="2 3">
    <name type="scientific">Metaclostridioides mangenotii</name>
    <dbReference type="NCBI Taxonomy" id="1540"/>
    <lineage>
        <taxon>Bacteria</taxon>
        <taxon>Bacillati</taxon>
        <taxon>Bacillota</taxon>
        <taxon>Clostridia</taxon>
        <taxon>Peptostreptococcales</taxon>
        <taxon>Peptostreptococcaceae</taxon>
        <taxon>Metaclostridioides</taxon>
    </lineage>
</organism>
<keyword evidence="1" id="KW-0812">Transmembrane</keyword>
<keyword evidence="2" id="KW-0378">Hydrolase</keyword>
<dbReference type="GO" id="GO:0008233">
    <property type="term" value="F:peptidase activity"/>
    <property type="evidence" value="ECO:0007669"/>
    <property type="project" value="UniProtKB-KW"/>
</dbReference>
<evidence type="ECO:0000313" key="2">
    <source>
        <dbReference type="EMBL" id="MBP1855544.1"/>
    </source>
</evidence>
<dbReference type="EMBL" id="JAGGJX010000003">
    <property type="protein sequence ID" value="MBP1855544.1"/>
    <property type="molecule type" value="Genomic_DNA"/>
</dbReference>
<reference evidence="2 3" key="1">
    <citation type="submission" date="2021-03" db="EMBL/GenBank/DDBJ databases">
        <title>Genomic Encyclopedia of Type Strains, Phase IV (KMG-IV): sequencing the most valuable type-strain genomes for metagenomic binning, comparative biology and taxonomic classification.</title>
        <authorList>
            <person name="Goeker M."/>
        </authorList>
    </citation>
    <scope>NUCLEOTIDE SEQUENCE [LARGE SCALE GENOMIC DNA]</scope>
    <source>
        <strain evidence="2 3">DSM 1289</strain>
    </source>
</reference>
<evidence type="ECO:0000313" key="3">
    <source>
        <dbReference type="Proteomes" id="UP000767291"/>
    </source>
</evidence>
<feature type="transmembrane region" description="Helical" evidence="1">
    <location>
        <begin position="44"/>
        <end position="61"/>
    </location>
</feature>
<dbReference type="RefSeq" id="WP_209456964.1">
    <property type="nucleotide sequence ID" value="NZ_BAAACS010000011.1"/>
</dbReference>